<dbReference type="InterPro" id="IPR040521">
    <property type="entry name" value="KDZ"/>
</dbReference>
<dbReference type="Proteomes" id="UP000807769">
    <property type="component" value="Unassembled WGS sequence"/>
</dbReference>
<evidence type="ECO:0000313" key="2">
    <source>
        <dbReference type="Proteomes" id="UP000807769"/>
    </source>
</evidence>
<sequence>MDKGLFSDSLHFSNGPITHHLTSSQKRANQWCRWSQDVIPSCLIPYLSYIQLTSALCYTNMPGQPQQDLGVCRAGCKTWSITVACVHFNLLKEIDIIACPCFPAPLQLLCCGLFPCAPVAPSLAVDLHILEFIRLLFVCQSPNQTAWCNAVETFLDGMGYKLLCENNLCHCFGNAFHWYRVLTIMAHNHISTLITDIQKGQAHLPPIDKPSEYLHSHCLLCFGGNTYHGSDSHSIPDIIVCIDACFTQKHSTNPCSADTIDPPNPTPTFFLSGDNVKAMEDFIQSCRGERCRVRVSRAEGNKDHYEEGMHVPVSVLNRCRESFVAADEKREKASTCFFTDTGLMALLCRHDHWKFLDNNTLSCISFAIVVFHAYGHQWPCQIVYHPRKCEGFGLSDGEGCEQLWSSLKQLIPLLQVSGFYQHLFVLDVQVRHLDTKSIQGYGHWLHWQWIHCQMKKNMALDSLLDLDINKDMLRQSKNKVVEVIITILALEKTLDAYETSVHELEMQLYLSNTRSQCAKTTDTLQCHKAALEMQAKANLKKMKNNTYLTVCLNALNLEHKIRASTQYSIKHQEPRVLKLVSTYNGLCAQLWSLICQQRAPPSAVPPRPIIHKGIFLLDINDEIWQDIGLDEDSINPLAWLSDEATRSGIHLQLEVDQCIEEETRLMRERTIMQEWMFAEWEAIQTVLRAAVDDLVVSFHMWARTDKLLHICVIWKKKVQEIPCTWPVESWGPQNEDLLRAA</sequence>
<dbReference type="GeneID" id="64632703"/>
<dbReference type="PANTHER" id="PTHR33096:SF1">
    <property type="entry name" value="CXC1-LIKE CYSTEINE CLUSTER ASSOCIATED WITH KDZ TRANSPOSASES DOMAIN-CONTAINING PROTEIN"/>
    <property type="match status" value="1"/>
</dbReference>
<dbReference type="OrthoDB" id="3259803at2759"/>
<organism evidence="1 2">
    <name type="scientific">Suillus subaureus</name>
    <dbReference type="NCBI Taxonomy" id="48587"/>
    <lineage>
        <taxon>Eukaryota</taxon>
        <taxon>Fungi</taxon>
        <taxon>Dikarya</taxon>
        <taxon>Basidiomycota</taxon>
        <taxon>Agaricomycotina</taxon>
        <taxon>Agaricomycetes</taxon>
        <taxon>Agaricomycetidae</taxon>
        <taxon>Boletales</taxon>
        <taxon>Suillineae</taxon>
        <taxon>Suillaceae</taxon>
        <taxon>Suillus</taxon>
    </lineage>
</organism>
<evidence type="ECO:0000313" key="1">
    <source>
        <dbReference type="EMBL" id="KAG1807137.1"/>
    </source>
</evidence>
<protein>
    <recommendedName>
        <fullName evidence="3">CxC1-like cysteine cluster associated with KDZ transposases domain-containing protein</fullName>
    </recommendedName>
</protein>
<dbReference type="PANTHER" id="PTHR33096">
    <property type="entry name" value="CXC2 DOMAIN-CONTAINING PROTEIN"/>
    <property type="match status" value="1"/>
</dbReference>
<dbReference type="AlphaFoldDB" id="A0A9P7J808"/>
<dbReference type="Pfam" id="PF18758">
    <property type="entry name" value="KDZ"/>
    <property type="match status" value="2"/>
</dbReference>
<accession>A0A9P7J808</accession>
<reference evidence="1" key="1">
    <citation type="journal article" date="2020" name="New Phytol.">
        <title>Comparative genomics reveals dynamic genome evolution in host specialist ectomycorrhizal fungi.</title>
        <authorList>
            <person name="Lofgren L.A."/>
            <person name="Nguyen N.H."/>
            <person name="Vilgalys R."/>
            <person name="Ruytinx J."/>
            <person name="Liao H.L."/>
            <person name="Branco S."/>
            <person name="Kuo A."/>
            <person name="LaButti K."/>
            <person name="Lipzen A."/>
            <person name="Andreopoulos W."/>
            <person name="Pangilinan J."/>
            <person name="Riley R."/>
            <person name="Hundley H."/>
            <person name="Na H."/>
            <person name="Barry K."/>
            <person name="Grigoriev I.V."/>
            <person name="Stajich J.E."/>
            <person name="Kennedy P.G."/>
        </authorList>
    </citation>
    <scope>NUCLEOTIDE SEQUENCE</scope>
    <source>
        <strain evidence="1">MN1</strain>
    </source>
</reference>
<name>A0A9P7J808_9AGAM</name>
<keyword evidence="2" id="KW-1185">Reference proteome</keyword>
<comment type="caution">
    <text evidence="1">The sequence shown here is derived from an EMBL/GenBank/DDBJ whole genome shotgun (WGS) entry which is preliminary data.</text>
</comment>
<evidence type="ECO:0008006" key="3">
    <source>
        <dbReference type="Google" id="ProtNLM"/>
    </source>
</evidence>
<proteinExistence type="predicted"/>
<gene>
    <name evidence="1" type="ORF">BJ212DRAFT_1449388</name>
</gene>
<dbReference type="RefSeq" id="XP_041187873.1">
    <property type="nucleotide sequence ID" value="XM_041338687.1"/>
</dbReference>
<dbReference type="EMBL" id="JABBWG010000045">
    <property type="protein sequence ID" value="KAG1807137.1"/>
    <property type="molecule type" value="Genomic_DNA"/>
</dbReference>